<evidence type="ECO:0000313" key="2">
    <source>
        <dbReference type="Proteomes" id="UP000324222"/>
    </source>
</evidence>
<keyword evidence="2" id="KW-1185">Reference proteome</keyword>
<accession>A0A5B7CKT9</accession>
<dbReference type="Proteomes" id="UP000324222">
    <property type="component" value="Unassembled WGS sequence"/>
</dbReference>
<protein>
    <submittedName>
        <fullName evidence="1">Uncharacterized protein</fullName>
    </submittedName>
</protein>
<gene>
    <name evidence="1" type="ORF">E2C01_002375</name>
</gene>
<proteinExistence type="predicted"/>
<comment type="caution">
    <text evidence="1">The sequence shown here is derived from an EMBL/GenBank/DDBJ whole genome shotgun (WGS) entry which is preliminary data.</text>
</comment>
<name>A0A5B7CKT9_PORTR</name>
<reference evidence="1 2" key="1">
    <citation type="submission" date="2019-05" db="EMBL/GenBank/DDBJ databases">
        <title>Another draft genome of Portunus trituberculatus and its Hox gene families provides insights of decapod evolution.</title>
        <authorList>
            <person name="Jeong J.-H."/>
            <person name="Song I."/>
            <person name="Kim S."/>
            <person name="Choi T."/>
            <person name="Kim D."/>
            <person name="Ryu S."/>
            <person name="Kim W."/>
        </authorList>
    </citation>
    <scope>NUCLEOTIDE SEQUENCE [LARGE SCALE GENOMIC DNA]</scope>
    <source>
        <tissue evidence="1">Muscle</tissue>
    </source>
</reference>
<dbReference type="EMBL" id="VSRR010000083">
    <property type="protein sequence ID" value="MPC09758.1"/>
    <property type="molecule type" value="Genomic_DNA"/>
</dbReference>
<organism evidence="1 2">
    <name type="scientific">Portunus trituberculatus</name>
    <name type="common">Swimming crab</name>
    <name type="synonym">Neptunus trituberculatus</name>
    <dbReference type="NCBI Taxonomy" id="210409"/>
    <lineage>
        <taxon>Eukaryota</taxon>
        <taxon>Metazoa</taxon>
        <taxon>Ecdysozoa</taxon>
        <taxon>Arthropoda</taxon>
        <taxon>Crustacea</taxon>
        <taxon>Multicrustacea</taxon>
        <taxon>Malacostraca</taxon>
        <taxon>Eumalacostraca</taxon>
        <taxon>Eucarida</taxon>
        <taxon>Decapoda</taxon>
        <taxon>Pleocyemata</taxon>
        <taxon>Brachyura</taxon>
        <taxon>Eubrachyura</taxon>
        <taxon>Portunoidea</taxon>
        <taxon>Portunidae</taxon>
        <taxon>Portuninae</taxon>
        <taxon>Portunus</taxon>
    </lineage>
</organism>
<evidence type="ECO:0000313" key="1">
    <source>
        <dbReference type="EMBL" id="MPC09758.1"/>
    </source>
</evidence>
<sequence length="120" mass="13335">MQLKVDDVHQKLTLVLETAKRACDEMGPADDVIHGKGVAFPRTITIVPIFDTNAYTTRWTMNTAIPCRRNCERTKNITLRAGKGKGVSSVRVVHERRCCILKPVGLRDTAGFSNLKKLLG</sequence>
<dbReference type="AlphaFoldDB" id="A0A5B7CKT9"/>